<dbReference type="EMBL" id="JTJC03000001">
    <property type="protein sequence ID" value="NHC33573.1"/>
    <property type="molecule type" value="Genomic_DNA"/>
</dbReference>
<name>A0A9X5E2I1_9CYAN</name>
<keyword evidence="3" id="KW-1185">Reference proteome</keyword>
<evidence type="ECO:0000313" key="3">
    <source>
        <dbReference type="Proteomes" id="UP000031532"/>
    </source>
</evidence>
<dbReference type="Proteomes" id="UP000031532">
    <property type="component" value="Unassembled WGS sequence"/>
</dbReference>
<proteinExistence type="predicted"/>
<feature type="domain" description="DUF6888" evidence="1">
    <location>
        <begin position="8"/>
        <end position="61"/>
    </location>
</feature>
<evidence type="ECO:0000313" key="2">
    <source>
        <dbReference type="EMBL" id="NHC33573.1"/>
    </source>
</evidence>
<organism evidence="2 3">
    <name type="scientific">Scytonema millei VB511283</name>
    <dbReference type="NCBI Taxonomy" id="1245923"/>
    <lineage>
        <taxon>Bacteria</taxon>
        <taxon>Bacillati</taxon>
        <taxon>Cyanobacteriota</taxon>
        <taxon>Cyanophyceae</taxon>
        <taxon>Nostocales</taxon>
        <taxon>Scytonemataceae</taxon>
        <taxon>Scytonema</taxon>
    </lineage>
</organism>
<reference evidence="2 3" key="1">
    <citation type="journal article" date="2015" name="Genome Announc.">
        <title>Draft Genome Sequence of the Terrestrial Cyanobacterium Scytonema millei VB511283, Isolated from Eastern India.</title>
        <authorList>
            <person name="Sen D."/>
            <person name="Chandrababunaidu M.M."/>
            <person name="Singh D."/>
            <person name="Sanghi N."/>
            <person name="Ghorai A."/>
            <person name="Mishra G.P."/>
            <person name="Madduluri M."/>
            <person name="Adhikary S.P."/>
            <person name="Tripathy S."/>
        </authorList>
    </citation>
    <scope>NUCLEOTIDE SEQUENCE [LARGE SCALE GENOMIC DNA]</scope>
    <source>
        <strain evidence="2 3">VB511283</strain>
    </source>
</reference>
<evidence type="ECO:0000259" key="1">
    <source>
        <dbReference type="Pfam" id="PF21828"/>
    </source>
</evidence>
<protein>
    <recommendedName>
        <fullName evidence="1">DUF6888 domain-containing protein</fullName>
    </recommendedName>
</protein>
<sequence>MEDKAISPTNEQAQACLRVCQMLSNLYKDIHLLRFDDKTGDIYILAGENLQIIVLPNEPWRFVDETEL</sequence>
<dbReference type="AlphaFoldDB" id="A0A9X5E2I1"/>
<accession>A0A9X5E2I1</accession>
<dbReference type="InterPro" id="IPR054181">
    <property type="entry name" value="DUF6888"/>
</dbReference>
<gene>
    <name evidence="2" type="ORF">QH73_0002660</name>
</gene>
<dbReference type="Pfam" id="PF21828">
    <property type="entry name" value="DUF6888"/>
    <property type="match status" value="1"/>
</dbReference>
<comment type="caution">
    <text evidence="2">The sequence shown here is derived from an EMBL/GenBank/DDBJ whole genome shotgun (WGS) entry which is preliminary data.</text>
</comment>